<protein>
    <submittedName>
        <fullName evidence="9">F-box protein 43</fullName>
    </submittedName>
</protein>
<proteinExistence type="predicted"/>
<dbReference type="CDD" id="cd20365">
    <property type="entry name" value="BRcat_RBR_FBXO43"/>
    <property type="match status" value="1"/>
</dbReference>
<name>H2LC12_ORYLA</name>
<dbReference type="GO" id="GO:0008270">
    <property type="term" value="F:zinc ion binding"/>
    <property type="evidence" value="ECO:0007669"/>
    <property type="project" value="UniProtKB-KW"/>
</dbReference>
<reference evidence="9" key="3">
    <citation type="submission" date="2025-09" db="UniProtKB">
        <authorList>
            <consortium name="Ensembl"/>
        </authorList>
    </citation>
    <scope>IDENTIFICATION</scope>
    <source>
        <strain evidence="9">Hd-rR</strain>
    </source>
</reference>
<dbReference type="Proteomes" id="UP000001038">
    <property type="component" value="Chromosome 16"/>
</dbReference>
<dbReference type="InterPro" id="IPR044064">
    <property type="entry name" value="ZF_ZBR"/>
</dbReference>
<comment type="pathway">
    <text evidence="1">Protein modification; protein ubiquitination.</text>
</comment>
<evidence type="ECO:0000256" key="3">
    <source>
        <dbReference type="ARBA" id="ARBA00022771"/>
    </source>
</evidence>
<dbReference type="STRING" id="8090.ENSORLP00000003443"/>
<evidence type="ECO:0000313" key="10">
    <source>
        <dbReference type="Proteomes" id="UP000001038"/>
    </source>
</evidence>
<feature type="region of interest" description="Disordered" evidence="7">
    <location>
        <begin position="112"/>
        <end position="133"/>
    </location>
</feature>
<feature type="compositionally biased region" description="Basic residues" evidence="7">
    <location>
        <begin position="293"/>
        <end position="303"/>
    </location>
</feature>
<dbReference type="Ensembl" id="ENSORLT00000003444.2">
    <property type="protein sequence ID" value="ENSORLP00000003443.2"/>
    <property type="gene ID" value="ENSORLG00000002759.2"/>
</dbReference>
<keyword evidence="5" id="KW-0862">Zinc</keyword>
<dbReference type="GO" id="GO:0045835">
    <property type="term" value="P:negative regulation of meiotic nuclear division"/>
    <property type="evidence" value="ECO:0000318"/>
    <property type="project" value="GO_Central"/>
</dbReference>
<reference evidence="9" key="2">
    <citation type="submission" date="2025-08" db="UniProtKB">
        <authorList>
            <consortium name="Ensembl"/>
        </authorList>
    </citation>
    <scope>IDENTIFICATION</scope>
    <source>
        <strain evidence="9">Hd-rR</strain>
    </source>
</reference>
<dbReference type="eggNOG" id="ENOG502QRSQ">
    <property type="taxonomic scope" value="Eukaryota"/>
</dbReference>
<accession>H2LC12</accession>
<dbReference type="PANTHER" id="PTHR15493">
    <property type="entry name" value="F-BOX ONLY PROTEIN 5 AND 43"/>
    <property type="match status" value="1"/>
</dbReference>
<dbReference type="UniPathway" id="UPA00143"/>
<dbReference type="Bgee" id="ENSORLG00000002759">
    <property type="expression patterns" value="Expressed in animal zygote and 7 other cell types or tissues"/>
</dbReference>
<dbReference type="FunFam" id="2.20.25.20:FF:000006">
    <property type="entry name" value="F-box only protein 5"/>
    <property type="match status" value="1"/>
</dbReference>
<evidence type="ECO:0000313" key="9">
    <source>
        <dbReference type="Ensembl" id="ENSORLP00000003443.2"/>
    </source>
</evidence>
<dbReference type="HOGENOM" id="CLU_029091_0_0_1"/>
<evidence type="ECO:0000256" key="4">
    <source>
        <dbReference type="ARBA" id="ARBA00022786"/>
    </source>
</evidence>
<evidence type="ECO:0000256" key="2">
    <source>
        <dbReference type="ARBA" id="ARBA00022723"/>
    </source>
</evidence>
<keyword evidence="10" id="KW-1185">Reference proteome</keyword>
<feature type="compositionally biased region" description="Basic and acidic residues" evidence="7">
    <location>
        <begin position="52"/>
        <end position="79"/>
    </location>
</feature>
<evidence type="ECO:0000256" key="1">
    <source>
        <dbReference type="ARBA" id="ARBA00004906"/>
    </source>
</evidence>
<keyword evidence="3 6" id="KW-0863">Zinc-finger</keyword>
<dbReference type="AlphaFoldDB" id="H2LC12"/>
<dbReference type="Gene3D" id="2.20.25.20">
    <property type="match status" value="1"/>
</dbReference>
<dbReference type="PANTHER" id="PTHR15493:SF1">
    <property type="entry name" value="F-BOX ONLY PROTEIN 43"/>
    <property type="match status" value="1"/>
</dbReference>
<sequence>MTCTPKSNVYPEFYKRQDSHDCSDSGYSGFFQSPQSISGVHCCPPSPAELSETPKENLRLPDTPKERPGKPEECSERGSGETLRPSAGSWCETPRSYKRDFSLRHRLLMCKPTKEKNESARSPASGRTGVRSEKLLSSSFDSLEIASGGSWRTSTLEQDLPLSGRKRRLLFSQARTSTLKDGKLPAGQLPTFDRGSSLIEEGLSGSLSASDQSQTDTPGFCEALLALGREHFQSPANREPSILSACEDSGFGSLTLDKSQESLVDHDGSFQELLLSASRRNRETPNPTDARQRSRLPRQHRLSTLKEGGSQSEEELVSSALCKCLNTQSSNLSLTPALQLVHSMCQQRLQMSAGQSPSLKEELKFTAALVRTPLTFRTTMPLAGLIGRKMGLGKVDILTELKKRNLSHILALIFAEFYSRPGSCLLLWFRSFDWSLHAGFLQLGAVHNSDAETRTALLKRSALKTLQAQSRTSSFCTPQLANITLTPLEHSGPQSSGGSKQEKYMEIAKTLFHDECLRPCPRCQHPARCHAVKREGVCSRADCSFQFCTSCLCTFHGSRECGSQSVGRRKKDTIVPGSAQSKRNVKRL</sequence>
<dbReference type="InParanoid" id="H2LC12"/>
<evidence type="ECO:0000259" key="8">
    <source>
        <dbReference type="PROSITE" id="PS51872"/>
    </source>
</evidence>
<dbReference type="GO" id="GO:0016567">
    <property type="term" value="P:protein ubiquitination"/>
    <property type="evidence" value="ECO:0007669"/>
    <property type="project" value="UniProtKB-UniPathway"/>
</dbReference>
<dbReference type="GeneTree" id="ENSGT00530000063692"/>
<dbReference type="PROSITE" id="PS51872">
    <property type="entry name" value="ZF_ZBR"/>
    <property type="match status" value="1"/>
</dbReference>
<reference evidence="9 10" key="1">
    <citation type="journal article" date="2007" name="Nature">
        <title>The medaka draft genome and insights into vertebrate genome evolution.</title>
        <authorList>
            <person name="Kasahara M."/>
            <person name="Naruse K."/>
            <person name="Sasaki S."/>
            <person name="Nakatani Y."/>
            <person name="Qu W."/>
            <person name="Ahsan B."/>
            <person name="Yamada T."/>
            <person name="Nagayasu Y."/>
            <person name="Doi K."/>
            <person name="Kasai Y."/>
            <person name="Jindo T."/>
            <person name="Kobayashi D."/>
            <person name="Shimada A."/>
            <person name="Toyoda A."/>
            <person name="Kuroki Y."/>
            <person name="Fujiyama A."/>
            <person name="Sasaki T."/>
            <person name="Shimizu A."/>
            <person name="Asakawa S."/>
            <person name="Shimizu N."/>
            <person name="Hashimoto S."/>
            <person name="Yang J."/>
            <person name="Lee Y."/>
            <person name="Matsushima K."/>
            <person name="Sugano S."/>
            <person name="Sakaizumi M."/>
            <person name="Narita T."/>
            <person name="Ohishi K."/>
            <person name="Haga S."/>
            <person name="Ohta F."/>
            <person name="Nomoto H."/>
            <person name="Nogata K."/>
            <person name="Morishita T."/>
            <person name="Endo T."/>
            <person name="Shin-I T."/>
            <person name="Takeda H."/>
            <person name="Morishita S."/>
            <person name="Kohara Y."/>
        </authorList>
    </citation>
    <scope>NUCLEOTIDE SEQUENCE [LARGE SCALE GENOMIC DNA]</scope>
    <source>
        <strain evidence="9 10">Hd-rR</strain>
    </source>
</reference>
<keyword evidence="4" id="KW-0833">Ubl conjugation pathway</keyword>
<keyword evidence="2" id="KW-0479">Metal-binding</keyword>
<evidence type="ECO:0000256" key="6">
    <source>
        <dbReference type="PROSITE-ProRule" id="PRU01220"/>
    </source>
</evidence>
<organism evidence="9 10">
    <name type="scientific">Oryzias latipes</name>
    <name type="common">Japanese rice fish</name>
    <name type="synonym">Japanese killifish</name>
    <dbReference type="NCBI Taxonomy" id="8090"/>
    <lineage>
        <taxon>Eukaryota</taxon>
        <taxon>Metazoa</taxon>
        <taxon>Chordata</taxon>
        <taxon>Craniata</taxon>
        <taxon>Vertebrata</taxon>
        <taxon>Euteleostomi</taxon>
        <taxon>Actinopterygii</taxon>
        <taxon>Neopterygii</taxon>
        <taxon>Teleostei</taxon>
        <taxon>Neoteleostei</taxon>
        <taxon>Acanthomorphata</taxon>
        <taxon>Ovalentaria</taxon>
        <taxon>Atherinomorphae</taxon>
        <taxon>Beloniformes</taxon>
        <taxon>Adrianichthyidae</taxon>
        <taxon>Oryziinae</taxon>
        <taxon>Oryzias</taxon>
    </lineage>
</organism>
<evidence type="ECO:0000256" key="5">
    <source>
        <dbReference type="ARBA" id="ARBA00022833"/>
    </source>
</evidence>
<dbReference type="GO" id="GO:0005634">
    <property type="term" value="C:nucleus"/>
    <property type="evidence" value="ECO:0000318"/>
    <property type="project" value="GO_Central"/>
</dbReference>
<dbReference type="GO" id="GO:0007088">
    <property type="term" value="P:regulation of mitotic nuclear division"/>
    <property type="evidence" value="ECO:0000318"/>
    <property type="project" value="GO_Central"/>
</dbReference>
<feature type="region of interest" description="Disordered" evidence="7">
    <location>
        <begin position="276"/>
        <end position="311"/>
    </location>
</feature>
<evidence type="ECO:0000256" key="7">
    <source>
        <dbReference type="SAM" id="MobiDB-lite"/>
    </source>
</evidence>
<feature type="domain" description="ZBR-type" evidence="8">
    <location>
        <begin position="516"/>
        <end position="564"/>
    </location>
</feature>
<feature type="region of interest" description="Disordered" evidence="7">
    <location>
        <begin position="42"/>
        <end position="92"/>
    </location>
</feature>
<gene>
    <name evidence="9" type="primary">FBXO43</name>
</gene>
<dbReference type="FunCoup" id="H2LC12">
    <property type="interactions" value="702"/>
</dbReference>
<dbReference type="InterPro" id="IPR047147">
    <property type="entry name" value="FBX5_43"/>
</dbReference>